<protein>
    <submittedName>
        <fullName evidence="1">Uncharacterized protein</fullName>
    </submittedName>
</protein>
<reference evidence="1 2" key="1">
    <citation type="submission" date="2016-11" db="EMBL/GenBank/DDBJ databases">
        <authorList>
            <person name="Jaros S."/>
            <person name="Januszkiewicz K."/>
            <person name="Wedrychowicz H."/>
        </authorList>
    </citation>
    <scope>NUCLEOTIDE SEQUENCE [LARGE SCALE GENOMIC DNA]</scope>
    <source>
        <strain evidence="1 2">DSM 6191</strain>
    </source>
</reference>
<sequence length="130" mass="15222">MRELEQEYFYENLKPEIIKKFNDLISKQKTVNLCEKIELGTYITAIIISVKNYKALTGTITGNTIAELCVELLIITAVNINTKPIKDKYKKMKEEMRNNLIIKVCKCEEYCNCKEDFVKLLKMKNIDVFK</sequence>
<gene>
    <name evidence="1" type="ORF">SAMN02745941_00090</name>
</gene>
<proteinExistence type="predicted"/>
<evidence type="ECO:0000313" key="2">
    <source>
        <dbReference type="Proteomes" id="UP000184241"/>
    </source>
</evidence>
<dbReference type="Proteomes" id="UP000184241">
    <property type="component" value="Unassembled WGS sequence"/>
</dbReference>
<accession>A0A1M5T2Y9</accession>
<organism evidence="1 2">
    <name type="scientific">Clostridium intestinale DSM 6191</name>
    <dbReference type="NCBI Taxonomy" id="1121320"/>
    <lineage>
        <taxon>Bacteria</taxon>
        <taxon>Bacillati</taxon>
        <taxon>Bacillota</taxon>
        <taxon>Clostridia</taxon>
        <taxon>Eubacteriales</taxon>
        <taxon>Clostridiaceae</taxon>
        <taxon>Clostridium</taxon>
    </lineage>
</organism>
<dbReference type="RefSeq" id="WP_073015776.1">
    <property type="nucleotide sequence ID" value="NZ_FQXU01000003.1"/>
</dbReference>
<dbReference type="AlphaFoldDB" id="A0A1M5T2Y9"/>
<name>A0A1M5T2Y9_9CLOT</name>
<dbReference type="EMBL" id="FQXU01000003">
    <property type="protein sequence ID" value="SHH45058.1"/>
    <property type="molecule type" value="Genomic_DNA"/>
</dbReference>
<evidence type="ECO:0000313" key="1">
    <source>
        <dbReference type="EMBL" id="SHH45058.1"/>
    </source>
</evidence>